<dbReference type="InterPro" id="IPR000210">
    <property type="entry name" value="BTB/POZ_dom"/>
</dbReference>
<evidence type="ECO:0000256" key="2">
    <source>
        <dbReference type="PROSITE-ProRule" id="PRU00042"/>
    </source>
</evidence>
<keyword evidence="2" id="KW-0863">Zinc-finger</keyword>
<dbReference type="PANTHER" id="PTHR13384">
    <property type="entry name" value="G PATCH DOMAIN-CONTAINING PROTEIN 1"/>
    <property type="match status" value="1"/>
</dbReference>
<feature type="compositionally biased region" description="Basic and acidic residues" evidence="3">
    <location>
        <begin position="241"/>
        <end position="255"/>
    </location>
</feature>
<dbReference type="Pfam" id="PF26093">
    <property type="entry name" value="HTH_TGH"/>
    <property type="match status" value="1"/>
</dbReference>
<dbReference type="Gene3D" id="3.30.710.10">
    <property type="entry name" value="Potassium Channel Kv1.1, Chain A"/>
    <property type="match status" value="1"/>
</dbReference>
<feature type="region of interest" description="Disordered" evidence="3">
    <location>
        <begin position="788"/>
        <end position="837"/>
    </location>
</feature>
<dbReference type="GO" id="GO:0006397">
    <property type="term" value="P:mRNA processing"/>
    <property type="evidence" value="ECO:0007669"/>
    <property type="project" value="InterPro"/>
</dbReference>
<feature type="region of interest" description="Disordered" evidence="3">
    <location>
        <begin position="1287"/>
        <end position="1323"/>
    </location>
</feature>
<evidence type="ECO:0000259" key="5">
    <source>
        <dbReference type="PROSITE" id="PS50157"/>
    </source>
</evidence>
<name>A0AAD9VTF5_9HYME</name>
<dbReference type="SUPFAM" id="SSF54695">
    <property type="entry name" value="POZ domain"/>
    <property type="match status" value="1"/>
</dbReference>
<dbReference type="CDD" id="cd18315">
    <property type="entry name" value="BTB_POZ_BAB-like"/>
    <property type="match status" value="1"/>
</dbReference>
<reference evidence="7" key="1">
    <citation type="submission" date="2021-08" db="EMBL/GenBank/DDBJ databases">
        <authorList>
            <person name="Misof B."/>
            <person name="Oliver O."/>
            <person name="Podsiadlowski L."/>
            <person name="Donath A."/>
            <person name="Peters R."/>
            <person name="Mayer C."/>
            <person name="Rust J."/>
            <person name="Gunkel S."/>
            <person name="Lesny P."/>
            <person name="Martin S."/>
            <person name="Oeyen J.P."/>
            <person name="Petersen M."/>
            <person name="Panagiotis P."/>
            <person name="Wilbrandt J."/>
            <person name="Tanja T."/>
        </authorList>
    </citation>
    <scope>NUCLEOTIDE SEQUENCE</scope>
    <source>
        <strain evidence="7">GBR_01_08_01A</strain>
        <tissue evidence="7">Thorax + abdomen</tissue>
    </source>
</reference>
<protein>
    <submittedName>
        <fullName evidence="7">Uncharacterized protein</fullName>
    </submittedName>
</protein>
<dbReference type="SMART" id="SM00355">
    <property type="entry name" value="ZnF_C2H2"/>
    <property type="match status" value="2"/>
</dbReference>
<feature type="compositionally biased region" description="Basic and acidic residues" evidence="3">
    <location>
        <begin position="823"/>
        <end position="835"/>
    </location>
</feature>
<organism evidence="7 8">
    <name type="scientific">Odynerus spinipes</name>
    <dbReference type="NCBI Taxonomy" id="1348599"/>
    <lineage>
        <taxon>Eukaryota</taxon>
        <taxon>Metazoa</taxon>
        <taxon>Ecdysozoa</taxon>
        <taxon>Arthropoda</taxon>
        <taxon>Hexapoda</taxon>
        <taxon>Insecta</taxon>
        <taxon>Pterygota</taxon>
        <taxon>Neoptera</taxon>
        <taxon>Endopterygota</taxon>
        <taxon>Hymenoptera</taxon>
        <taxon>Apocrita</taxon>
        <taxon>Aculeata</taxon>
        <taxon>Vespoidea</taxon>
        <taxon>Vespidae</taxon>
        <taxon>Eumeninae</taxon>
        <taxon>Odynerus</taxon>
    </lineage>
</organism>
<dbReference type="PROSITE" id="PS50174">
    <property type="entry name" value="G_PATCH"/>
    <property type="match status" value="1"/>
</dbReference>
<dbReference type="Gene3D" id="3.30.160.60">
    <property type="entry name" value="Classic Zinc Finger"/>
    <property type="match status" value="1"/>
</dbReference>
<reference evidence="7" key="2">
    <citation type="journal article" date="2023" name="Commun. Biol.">
        <title>Intrasexual cuticular hydrocarbon dimorphism in a wasp sheds light on hydrocarbon biosynthesis genes in Hymenoptera.</title>
        <authorList>
            <person name="Moris V.C."/>
            <person name="Podsiadlowski L."/>
            <person name="Martin S."/>
            <person name="Oeyen J.P."/>
            <person name="Donath A."/>
            <person name="Petersen M."/>
            <person name="Wilbrandt J."/>
            <person name="Misof B."/>
            <person name="Liedtke D."/>
            <person name="Thamm M."/>
            <person name="Scheiner R."/>
            <person name="Schmitt T."/>
            <person name="Niehuis O."/>
        </authorList>
    </citation>
    <scope>NUCLEOTIDE SEQUENCE</scope>
    <source>
        <strain evidence="7">GBR_01_08_01A</strain>
    </source>
</reference>
<dbReference type="Proteomes" id="UP001258017">
    <property type="component" value="Unassembled WGS sequence"/>
</dbReference>
<dbReference type="PANTHER" id="PTHR13384:SF19">
    <property type="entry name" value="G PATCH DOMAIN-CONTAINING PROTEIN 1"/>
    <property type="match status" value="1"/>
</dbReference>
<evidence type="ECO:0000313" key="8">
    <source>
        <dbReference type="Proteomes" id="UP001258017"/>
    </source>
</evidence>
<feature type="domain" description="C2H2-type" evidence="5">
    <location>
        <begin position="290"/>
        <end position="313"/>
    </location>
</feature>
<dbReference type="PROSITE" id="PS50097">
    <property type="entry name" value="BTB"/>
    <property type="match status" value="1"/>
</dbReference>
<dbReference type="InterPro" id="IPR011666">
    <property type="entry name" value="DUF1604"/>
</dbReference>
<dbReference type="PROSITE" id="PS50157">
    <property type="entry name" value="ZINC_FINGER_C2H2_2"/>
    <property type="match status" value="2"/>
</dbReference>
<dbReference type="SUPFAM" id="SSF57667">
    <property type="entry name" value="beta-beta-alpha zinc fingers"/>
    <property type="match status" value="1"/>
</dbReference>
<dbReference type="PROSITE" id="PS00028">
    <property type="entry name" value="ZINC_FINGER_C2H2_1"/>
    <property type="match status" value="2"/>
</dbReference>
<feature type="region of interest" description="Disordered" evidence="3">
    <location>
        <begin position="234"/>
        <end position="255"/>
    </location>
</feature>
<dbReference type="InterPro" id="IPR000467">
    <property type="entry name" value="G_patch_dom"/>
</dbReference>
<evidence type="ECO:0000256" key="1">
    <source>
        <dbReference type="ARBA" id="ARBA00008600"/>
    </source>
</evidence>
<dbReference type="GO" id="GO:0005634">
    <property type="term" value="C:nucleus"/>
    <property type="evidence" value="ECO:0007669"/>
    <property type="project" value="TreeGrafter"/>
</dbReference>
<dbReference type="InterPro" id="IPR011333">
    <property type="entry name" value="SKP1/BTB/POZ_sf"/>
</dbReference>
<evidence type="ECO:0000313" key="7">
    <source>
        <dbReference type="EMBL" id="KAK2586069.1"/>
    </source>
</evidence>
<proteinExistence type="inferred from homology"/>
<comment type="similarity">
    <text evidence="1">Belongs to the GPATCH1 family.</text>
</comment>
<dbReference type="EMBL" id="JAIFRP010000019">
    <property type="protein sequence ID" value="KAK2586069.1"/>
    <property type="molecule type" value="Genomic_DNA"/>
</dbReference>
<accession>A0AAD9VTF5</accession>
<feature type="compositionally biased region" description="Basic residues" evidence="3">
    <location>
        <begin position="1293"/>
        <end position="1323"/>
    </location>
</feature>
<dbReference type="GO" id="GO:0003723">
    <property type="term" value="F:RNA binding"/>
    <property type="evidence" value="ECO:0007669"/>
    <property type="project" value="TreeGrafter"/>
</dbReference>
<dbReference type="InterPro" id="IPR036236">
    <property type="entry name" value="Znf_C2H2_sf"/>
</dbReference>
<feature type="domain" description="C2H2-type" evidence="5">
    <location>
        <begin position="319"/>
        <end position="347"/>
    </location>
</feature>
<dbReference type="Pfam" id="PF00651">
    <property type="entry name" value="BTB"/>
    <property type="match status" value="1"/>
</dbReference>
<evidence type="ECO:0000259" key="6">
    <source>
        <dbReference type="PROSITE" id="PS50174"/>
    </source>
</evidence>
<gene>
    <name evidence="7" type="ORF">KPH14_008361</name>
</gene>
<keyword evidence="8" id="KW-1185">Reference proteome</keyword>
<feature type="domain" description="BTB" evidence="4">
    <location>
        <begin position="31"/>
        <end position="96"/>
    </location>
</feature>
<dbReference type="SMART" id="SM00225">
    <property type="entry name" value="BTB"/>
    <property type="match status" value="1"/>
</dbReference>
<dbReference type="GO" id="GO:0008270">
    <property type="term" value="F:zinc ion binding"/>
    <property type="evidence" value="ECO:0007669"/>
    <property type="project" value="UniProtKB-KW"/>
</dbReference>
<sequence length="1323" mass="149890">MSGEHFLLIWNSFPRNLSSGLYTLLTDEQLVDVTLAAEGKILRAHKLILSVCSTYFNKLFKENSCKHPIVILKDINYDDLSAMLRFMYQGEVSIKQEDVASFLKVAEILQIKGLTAERKEKEDLIFGNNVENVDHYSDVETNSENHLPSVNGIYGCENLIDSLKETASNASYTSQRTLLIEKCKNIDAPIRKEHMEKTQYESLSNTGNMDVNAVYKSHVLNNVFCNTEDNLHKSGPSGMASEDHRNHADNADKPVKDKANHTLSLETTLRLVSEISPTFCMEKGKLIRTYSCPWCFRNFTRKENLKLHVRYIHGPLENLTCKLCGNKYKNSNSLRVHSYLYHNVKRDKHDKLLVTNSKIVDICTATYIDAHVQHTSPDLPLGRAVGRAHTQLQKRFKRKMSDSDDDNYASFGVPLEPLDEENLPRKKAITIEDQCAYDAQGRRRFHGAFTGGFSAGYFNTVGTRDGWKPQQFKSSRGSKAKAVAQQPEDFMDEEDVSIFGIAPKGIRANSDYEYHGQKGTKRGRAEAIHNQSLSYNPVLKDLLRPVKETVGIILLKKMGWKPGQGIGNRVTRKEKMKAKQQIEKIKVYSCSLPKDEDKEMDSDMDDSDDETVNITFAPDDYEPFRFKGKDNYFGIGYSGLNRQNVLSNQINTEYDYQSNNKSLPIFGRGFGVGAFEADDDDIYEKEDMSRYDSVLGPERKSKTRWSKEGNSNDKGSNCIDGFVQAIDKLNRRKMFAPPQLPKDYHAVHHTRKSRFFPPIPRESVNEKKKILNVVDRARILADVNFTDKTGQRQSDTSDKALPPKISTPEPNLVSESSNSIEHGSVEDGRDLEKQKMQTSTSWVDKLSAKTFVSGGVTGLEQVTPGLLSKSTNLGTTLTDDGSVSNQIFKNPFSSDPDKQKRFQLFLTSWKASEKPKLEKIQAVESMTEQERDQELVEFEQTAKLIEQVQDNDKNTNGSNDSTSNITVSLEKEIEEAARMEMFGKLTREIIEWQPASIVCKRFNVPEPKNSYAHIKPEKKIRFSVFNSLNFDTSSRFLRATDTVSKGIENEVSTLPKDESIKDHAPTSTHLNTFTINNEPEIISEKVKNFEASYEKIFGKTVHEKSEEKEEEFEDTKIETSGIKNSEEKKDLFRAIFLSSSDESETEMEENIDNEVVKSVLIGDSSSGVNTSRNMSPPRGIFAKLDLDDLVTKAENVNTGSVEDNIKSKEKNLSTQLELSTTIEKNVENENADAQQTSILSEVYGPMLPSRLIKDGNVSTDPVGSTEFHRPIYKSVIVPKVEDKFQGKWVELHKTKKSKKIKKKHKHKEHKSSKSKKKSKKHKR</sequence>
<keyword evidence="2" id="KW-0479">Metal-binding</keyword>
<dbReference type="Pfam" id="PF00096">
    <property type="entry name" value="zf-C2H2"/>
    <property type="match status" value="1"/>
</dbReference>
<keyword evidence="2" id="KW-0862">Zinc</keyword>
<evidence type="ECO:0000259" key="4">
    <source>
        <dbReference type="PROSITE" id="PS50097"/>
    </source>
</evidence>
<comment type="caution">
    <text evidence="7">The sequence shown here is derived from an EMBL/GenBank/DDBJ whole genome shotgun (WGS) entry which is preliminary data.</text>
</comment>
<dbReference type="Pfam" id="PF07713">
    <property type="entry name" value="DUF1604"/>
    <property type="match status" value="1"/>
</dbReference>
<dbReference type="InterPro" id="IPR013087">
    <property type="entry name" value="Znf_C2H2_type"/>
</dbReference>
<feature type="domain" description="G-patch" evidence="6">
    <location>
        <begin position="547"/>
        <end position="567"/>
    </location>
</feature>
<evidence type="ECO:0000256" key="3">
    <source>
        <dbReference type="SAM" id="MobiDB-lite"/>
    </source>
</evidence>